<accession>T1APV1</accession>
<dbReference type="InterPro" id="IPR043128">
    <property type="entry name" value="Rev_trsase/Diguanyl_cyclase"/>
</dbReference>
<feature type="compositionally biased region" description="Basic residues" evidence="1">
    <location>
        <begin position="185"/>
        <end position="194"/>
    </location>
</feature>
<dbReference type="InterPro" id="IPR050469">
    <property type="entry name" value="Diguanylate_Cyclase"/>
</dbReference>
<reference evidence="3" key="1">
    <citation type="submission" date="2013-08" db="EMBL/GenBank/DDBJ databases">
        <authorList>
            <person name="Mendez C."/>
            <person name="Richter M."/>
            <person name="Ferrer M."/>
            <person name="Sanchez J."/>
        </authorList>
    </citation>
    <scope>NUCLEOTIDE SEQUENCE</scope>
</reference>
<dbReference type="AlphaFoldDB" id="T1APV1"/>
<evidence type="ECO:0000256" key="1">
    <source>
        <dbReference type="SAM" id="MobiDB-lite"/>
    </source>
</evidence>
<dbReference type="Pfam" id="PF00990">
    <property type="entry name" value="GGDEF"/>
    <property type="match status" value="1"/>
</dbReference>
<dbReference type="GO" id="GO:0043709">
    <property type="term" value="P:cell adhesion involved in single-species biofilm formation"/>
    <property type="evidence" value="ECO:0007669"/>
    <property type="project" value="TreeGrafter"/>
</dbReference>
<dbReference type="GO" id="GO:0052621">
    <property type="term" value="F:diguanylate cyclase activity"/>
    <property type="evidence" value="ECO:0007669"/>
    <property type="project" value="TreeGrafter"/>
</dbReference>
<evidence type="ECO:0000259" key="2">
    <source>
        <dbReference type="PROSITE" id="PS50887"/>
    </source>
</evidence>
<name>T1APV1_9ZZZZ</name>
<dbReference type="CDD" id="cd01949">
    <property type="entry name" value="GGDEF"/>
    <property type="match status" value="1"/>
</dbReference>
<dbReference type="PANTHER" id="PTHR45138:SF9">
    <property type="entry name" value="DIGUANYLATE CYCLASE DGCM-RELATED"/>
    <property type="match status" value="1"/>
</dbReference>
<dbReference type="Gene3D" id="3.30.70.270">
    <property type="match status" value="1"/>
</dbReference>
<proteinExistence type="predicted"/>
<dbReference type="InterPro" id="IPR029787">
    <property type="entry name" value="Nucleotide_cyclase"/>
</dbReference>
<dbReference type="GO" id="GO:1902201">
    <property type="term" value="P:negative regulation of bacterial-type flagellum-dependent cell motility"/>
    <property type="evidence" value="ECO:0007669"/>
    <property type="project" value="TreeGrafter"/>
</dbReference>
<gene>
    <name evidence="3" type="ORF">B2A_10199</name>
</gene>
<protein>
    <submittedName>
        <fullName evidence="3">Diguanylate cyclase</fullName>
    </submittedName>
</protein>
<feature type="region of interest" description="Disordered" evidence="1">
    <location>
        <begin position="146"/>
        <end position="194"/>
    </location>
</feature>
<comment type="caution">
    <text evidence="3">The sequence shown here is derived from an EMBL/GenBank/DDBJ whole genome shotgun (WGS) entry which is preliminary data.</text>
</comment>
<dbReference type="PANTHER" id="PTHR45138">
    <property type="entry name" value="REGULATORY COMPONENTS OF SENSORY TRANSDUCTION SYSTEM"/>
    <property type="match status" value="1"/>
</dbReference>
<dbReference type="InterPro" id="IPR000160">
    <property type="entry name" value="GGDEF_dom"/>
</dbReference>
<dbReference type="GO" id="GO:0005886">
    <property type="term" value="C:plasma membrane"/>
    <property type="evidence" value="ECO:0007669"/>
    <property type="project" value="TreeGrafter"/>
</dbReference>
<sequence>MQGQNQQLDALSRIDALTGLANRRHWQDGAETLLHARHAHSRPATLLLMDIDLFKAINDEHGHIAGDDVLCSIADLIRHSVGPAAQTGRLGGDEFAIALPGTQADAEIVAERLRRGVQALSLTQAPELRCSVSIGLAEATAAEHTCAHGSKPPTAPCTAPSARDATAPSAARNHARRRVSDGLRRRLTPIRQRS</sequence>
<feature type="domain" description="GGDEF" evidence="2">
    <location>
        <begin position="42"/>
        <end position="182"/>
    </location>
</feature>
<dbReference type="SMART" id="SM00267">
    <property type="entry name" value="GGDEF"/>
    <property type="match status" value="1"/>
</dbReference>
<organism evidence="3">
    <name type="scientific">mine drainage metagenome</name>
    <dbReference type="NCBI Taxonomy" id="410659"/>
    <lineage>
        <taxon>unclassified sequences</taxon>
        <taxon>metagenomes</taxon>
        <taxon>ecological metagenomes</taxon>
    </lineage>
</organism>
<reference evidence="3" key="2">
    <citation type="journal article" date="2014" name="ISME J.">
        <title>Microbial stratification in low pH oxic and suboxic macroscopic growths along an acid mine drainage.</title>
        <authorList>
            <person name="Mendez-Garcia C."/>
            <person name="Mesa V."/>
            <person name="Sprenger R.R."/>
            <person name="Richter M."/>
            <person name="Diez M.S."/>
            <person name="Solano J."/>
            <person name="Bargiela R."/>
            <person name="Golyshina O.V."/>
            <person name="Manteca A."/>
            <person name="Ramos J.L."/>
            <person name="Gallego J.R."/>
            <person name="Llorente I."/>
            <person name="Martins Dos Santos V.A."/>
            <person name="Jensen O.N."/>
            <person name="Pelaez A.I."/>
            <person name="Sanchez J."/>
            <person name="Ferrer M."/>
        </authorList>
    </citation>
    <scope>NUCLEOTIDE SEQUENCE</scope>
</reference>
<dbReference type="NCBIfam" id="TIGR00254">
    <property type="entry name" value="GGDEF"/>
    <property type="match status" value="1"/>
</dbReference>
<evidence type="ECO:0000313" key="3">
    <source>
        <dbReference type="EMBL" id="EQD42759.1"/>
    </source>
</evidence>
<feature type="non-terminal residue" evidence="3">
    <location>
        <position position="194"/>
    </location>
</feature>
<dbReference type="EMBL" id="AUZZ01007359">
    <property type="protein sequence ID" value="EQD42759.1"/>
    <property type="molecule type" value="Genomic_DNA"/>
</dbReference>
<dbReference type="SUPFAM" id="SSF55073">
    <property type="entry name" value="Nucleotide cyclase"/>
    <property type="match status" value="1"/>
</dbReference>
<dbReference type="PROSITE" id="PS50887">
    <property type="entry name" value="GGDEF"/>
    <property type="match status" value="1"/>
</dbReference>